<feature type="region of interest" description="Disordered" evidence="2">
    <location>
        <begin position="192"/>
        <end position="220"/>
    </location>
</feature>
<feature type="compositionally biased region" description="Basic residues" evidence="2">
    <location>
        <begin position="201"/>
        <end position="211"/>
    </location>
</feature>
<gene>
    <name evidence="4" type="ORF">CORC01_07651</name>
</gene>
<reference evidence="4 5" key="1">
    <citation type="submission" date="2016-09" db="EMBL/GenBank/DDBJ databases">
        <authorList>
            <person name="Capua I."/>
            <person name="De Benedictis P."/>
            <person name="Joannis T."/>
            <person name="Lombin L.H."/>
            <person name="Cattoli G."/>
        </authorList>
    </citation>
    <scope>NUCLEOTIDE SEQUENCE [LARGE SCALE GENOMIC DNA]</scope>
    <source>
        <strain evidence="4 5">IMI 309357</strain>
    </source>
</reference>
<dbReference type="Proteomes" id="UP000176998">
    <property type="component" value="Unassembled WGS sequence"/>
</dbReference>
<comment type="caution">
    <text evidence="4">The sequence shown here is derived from an EMBL/GenBank/DDBJ whole genome shotgun (WGS) entry which is preliminary data.</text>
</comment>
<organism evidence="4 5">
    <name type="scientific">Colletotrichum orchidophilum</name>
    <dbReference type="NCBI Taxonomy" id="1209926"/>
    <lineage>
        <taxon>Eukaryota</taxon>
        <taxon>Fungi</taxon>
        <taxon>Dikarya</taxon>
        <taxon>Ascomycota</taxon>
        <taxon>Pezizomycotina</taxon>
        <taxon>Sordariomycetes</taxon>
        <taxon>Hypocreomycetidae</taxon>
        <taxon>Glomerellales</taxon>
        <taxon>Glomerellaceae</taxon>
        <taxon>Colletotrichum</taxon>
    </lineage>
</organism>
<dbReference type="EMBL" id="MJBS01000062">
    <property type="protein sequence ID" value="OHE97042.1"/>
    <property type="molecule type" value="Genomic_DNA"/>
</dbReference>
<dbReference type="RefSeq" id="XP_022474198.1">
    <property type="nucleotide sequence ID" value="XM_022619286.1"/>
</dbReference>
<dbReference type="SUPFAM" id="SSF57701">
    <property type="entry name" value="Zn2/Cys6 DNA-binding domain"/>
    <property type="match status" value="1"/>
</dbReference>
<evidence type="ECO:0000313" key="4">
    <source>
        <dbReference type="EMBL" id="OHE97042.1"/>
    </source>
</evidence>
<dbReference type="SMART" id="SM00066">
    <property type="entry name" value="GAL4"/>
    <property type="match status" value="1"/>
</dbReference>
<proteinExistence type="predicted"/>
<evidence type="ECO:0000259" key="3">
    <source>
        <dbReference type="PROSITE" id="PS50048"/>
    </source>
</evidence>
<dbReference type="AlphaFoldDB" id="A0A1G4B6Y0"/>
<dbReference type="GO" id="GO:0008270">
    <property type="term" value="F:zinc ion binding"/>
    <property type="evidence" value="ECO:0007669"/>
    <property type="project" value="InterPro"/>
</dbReference>
<evidence type="ECO:0000256" key="1">
    <source>
        <dbReference type="ARBA" id="ARBA00023242"/>
    </source>
</evidence>
<accession>A0A1G4B6Y0</accession>
<evidence type="ECO:0000313" key="5">
    <source>
        <dbReference type="Proteomes" id="UP000176998"/>
    </source>
</evidence>
<name>A0A1G4B6Y0_9PEZI</name>
<feature type="domain" description="Zn(2)-C6 fungal-type" evidence="3">
    <location>
        <begin position="229"/>
        <end position="260"/>
    </location>
</feature>
<dbReference type="Pfam" id="PF00172">
    <property type="entry name" value="Zn_clus"/>
    <property type="match status" value="1"/>
</dbReference>
<keyword evidence="1" id="KW-0539">Nucleus</keyword>
<dbReference type="InterPro" id="IPR036864">
    <property type="entry name" value="Zn2-C6_fun-type_DNA-bd_sf"/>
</dbReference>
<evidence type="ECO:0000256" key="2">
    <source>
        <dbReference type="SAM" id="MobiDB-lite"/>
    </source>
</evidence>
<dbReference type="OrthoDB" id="2123952at2759"/>
<protein>
    <recommendedName>
        <fullName evidence="3">Zn(2)-C6 fungal-type domain-containing protein</fullName>
    </recommendedName>
</protein>
<keyword evidence="5" id="KW-1185">Reference proteome</keyword>
<dbReference type="PROSITE" id="PS00463">
    <property type="entry name" value="ZN2_CY6_FUNGAL_1"/>
    <property type="match status" value="1"/>
</dbReference>
<sequence>MAANMNPNNMDAFEENMNMLDGNVNTADNNMNTFEQNMNMFFANNPDTSDFEAMMTDWNNNNMVTYDPSSNSHPPPAPNYNLMFPQVTGQGQEMDVEMAPVDNTNFVQEGLNQGLFHSNQQVYGPQDNVAPMLIPSLSGRIPSEQDGHVLEAPHQQPELAEQPMYINPAELIAQLPAIAAGESPLAKKILNPKMQGAKVEKKGKPKGKGGRKPKEATPDKVAREVRAFACQACRRKKTKCDGHVGQPCTACLKAKKPCVVDGKDRRTNNTNKDKCEKVRQELNDHLVKAALVCRSLSEQMTYPEKRGTTLVAGADCALKILSSEGFMPKPWQVGPILRPTILDDMTYQLADYRKAFQNYCNEAKTLTSVIGKLMIMLTHHDRAIRDFGRHFANLLVYQNETLAGPTGIESKIDSVLPACDDHFILTSMNEEINKLVASKQGI</sequence>
<dbReference type="InterPro" id="IPR001138">
    <property type="entry name" value="Zn2Cys6_DnaBD"/>
</dbReference>
<dbReference type="CDD" id="cd00067">
    <property type="entry name" value="GAL4"/>
    <property type="match status" value="1"/>
</dbReference>
<dbReference type="PROSITE" id="PS50048">
    <property type="entry name" value="ZN2_CY6_FUNGAL_2"/>
    <property type="match status" value="1"/>
</dbReference>
<dbReference type="Gene3D" id="4.10.240.10">
    <property type="entry name" value="Zn(2)-C6 fungal-type DNA-binding domain"/>
    <property type="match status" value="1"/>
</dbReference>
<dbReference type="STRING" id="1209926.A0A1G4B6Y0"/>
<dbReference type="GeneID" id="34560796"/>
<dbReference type="GO" id="GO:0000981">
    <property type="term" value="F:DNA-binding transcription factor activity, RNA polymerase II-specific"/>
    <property type="evidence" value="ECO:0007669"/>
    <property type="project" value="InterPro"/>
</dbReference>